<feature type="domain" description="Protein kinase" evidence="10">
    <location>
        <begin position="15"/>
        <end position="293"/>
    </location>
</feature>
<name>A0A5B8XU99_9DELT</name>
<evidence type="ECO:0000313" key="11">
    <source>
        <dbReference type="EMBL" id="QED29084.1"/>
    </source>
</evidence>
<dbReference type="InterPro" id="IPR000719">
    <property type="entry name" value="Prot_kinase_dom"/>
</dbReference>
<evidence type="ECO:0000256" key="2">
    <source>
        <dbReference type="ARBA" id="ARBA00022527"/>
    </source>
</evidence>
<reference evidence="11 12" key="1">
    <citation type="submission" date="2019-08" db="EMBL/GenBank/DDBJ databases">
        <authorList>
            <person name="Liang Q."/>
        </authorList>
    </citation>
    <scope>NUCLEOTIDE SEQUENCE [LARGE SCALE GENOMIC DNA]</scope>
    <source>
        <strain evidence="11 12">V1718</strain>
    </source>
</reference>
<dbReference type="KEGG" id="bbae:FRD01_17930"/>
<dbReference type="RefSeq" id="WP_146962083.1">
    <property type="nucleotide sequence ID" value="NZ_CP042467.1"/>
</dbReference>
<dbReference type="SUPFAM" id="SSF56112">
    <property type="entry name" value="Protein kinase-like (PK-like)"/>
    <property type="match status" value="1"/>
</dbReference>
<evidence type="ECO:0000256" key="3">
    <source>
        <dbReference type="ARBA" id="ARBA00022679"/>
    </source>
</evidence>
<dbReference type="SMART" id="SM00220">
    <property type="entry name" value="S_TKc"/>
    <property type="match status" value="1"/>
</dbReference>
<dbReference type="Gene3D" id="3.30.200.20">
    <property type="entry name" value="Phosphorylase Kinase, domain 1"/>
    <property type="match status" value="1"/>
</dbReference>
<keyword evidence="9" id="KW-0472">Membrane</keyword>
<keyword evidence="3" id="KW-0808">Transferase</keyword>
<dbReference type="PANTHER" id="PTHR43289:SF6">
    <property type="entry name" value="SERINE_THREONINE-PROTEIN KINASE NEKL-3"/>
    <property type="match status" value="1"/>
</dbReference>
<evidence type="ECO:0000256" key="7">
    <source>
        <dbReference type="PROSITE-ProRule" id="PRU10141"/>
    </source>
</evidence>
<evidence type="ECO:0000256" key="6">
    <source>
        <dbReference type="ARBA" id="ARBA00022840"/>
    </source>
</evidence>
<keyword evidence="2 11" id="KW-0723">Serine/threonine-protein kinase</keyword>
<accession>A0A5B8XU99</accession>
<dbReference type="Gene3D" id="1.10.510.10">
    <property type="entry name" value="Transferase(Phosphotransferase) domain 1"/>
    <property type="match status" value="1"/>
</dbReference>
<evidence type="ECO:0000256" key="8">
    <source>
        <dbReference type="SAM" id="MobiDB-lite"/>
    </source>
</evidence>
<dbReference type="InterPro" id="IPR017441">
    <property type="entry name" value="Protein_kinase_ATP_BS"/>
</dbReference>
<dbReference type="CDD" id="cd14014">
    <property type="entry name" value="STKc_PknB_like"/>
    <property type="match status" value="1"/>
</dbReference>
<evidence type="ECO:0000256" key="1">
    <source>
        <dbReference type="ARBA" id="ARBA00012513"/>
    </source>
</evidence>
<keyword evidence="12" id="KW-1185">Reference proteome</keyword>
<feature type="transmembrane region" description="Helical" evidence="9">
    <location>
        <begin position="369"/>
        <end position="393"/>
    </location>
</feature>
<evidence type="ECO:0000313" key="12">
    <source>
        <dbReference type="Proteomes" id="UP000321595"/>
    </source>
</evidence>
<evidence type="ECO:0000256" key="4">
    <source>
        <dbReference type="ARBA" id="ARBA00022741"/>
    </source>
</evidence>
<dbReference type="PROSITE" id="PS00108">
    <property type="entry name" value="PROTEIN_KINASE_ST"/>
    <property type="match status" value="1"/>
</dbReference>
<gene>
    <name evidence="11" type="ORF">FRD01_17930</name>
</gene>
<dbReference type="GO" id="GO:0005524">
    <property type="term" value="F:ATP binding"/>
    <property type="evidence" value="ECO:0007669"/>
    <property type="project" value="UniProtKB-UniRule"/>
</dbReference>
<keyword evidence="9" id="KW-1133">Transmembrane helix</keyword>
<dbReference type="Proteomes" id="UP000321595">
    <property type="component" value="Chromosome"/>
</dbReference>
<dbReference type="InterPro" id="IPR008271">
    <property type="entry name" value="Ser/Thr_kinase_AS"/>
</dbReference>
<feature type="region of interest" description="Disordered" evidence="8">
    <location>
        <begin position="321"/>
        <end position="359"/>
    </location>
</feature>
<dbReference type="PROSITE" id="PS50011">
    <property type="entry name" value="PROTEIN_KINASE_DOM"/>
    <property type="match status" value="1"/>
</dbReference>
<sequence>MSAQNFIGQRLFGDYEITKLLGEGGMGSVYLAKNPLIGHDIAVKFLHGSAAQSSEIRQRFQREAQVITMLSHPNIVRVLVFGRIEPRGNVSETLYMAMEFVRGGTLREKLAKGLLDEITVIKILKQCCSALAEAHDLKIVHRDLKPDNILLMDFRGEANFVKVLDFGIAKLVDQGSQEHQLTQAGIVYGTPEYLSPEQAQAQPLDQRTDIYSLGVILYEMMTGRVPFQSSSAVQVLTMHVFNPPTPAEQVAPNRVSPTMAAIINKAMAKDPKQRFGDAMELFRALDAREREILAEGRVSASAAYYPGNELTGIFQAVPTQAPHGVGVQPQGQAQQQGPSANFPQAAPPQQMQRPASSTVATSAATQKKIMIAVIIAVSFALVAVLVAVAFFLVK</sequence>
<organism evidence="11 12">
    <name type="scientific">Microvenator marinus</name>
    <dbReference type="NCBI Taxonomy" id="2600177"/>
    <lineage>
        <taxon>Bacteria</taxon>
        <taxon>Deltaproteobacteria</taxon>
        <taxon>Bradymonadales</taxon>
        <taxon>Microvenatoraceae</taxon>
        <taxon>Microvenator</taxon>
    </lineage>
</organism>
<keyword evidence="4 7" id="KW-0547">Nucleotide-binding</keyword>
<protein>
    <recommendedName>
        <fullName evidence="1">non-specific serine/threonine protein kinase</fullName>
        <ecNumber evidence="1">2.7.11.1</ecNumber>
    </recommendedName>
</protein>
<dbReference type="Pfam" id="PF00069">
    <property type="entry name" value="Pkinase"/>
    <property type="match status" value="1"/>
</dbReference>
<dbReference type="InterPro" id="IPR011009">
    <property type="entry name" value="Kinase-like_dom_sf"/>
</dbReference>
<feature type="binding site" evidence="7">
    <location>
        <position position="44"/>
    </location>
    <ligand>
        <name>ATP</name>
        <dbReference type="ChEBI" id="CHEBI:30616"/>
    </ligand>
</feature>
<dbReference type="GO" id="GO:0004674">
    <property type="term" value="F:protein serine/threonine kinase activity"/>
    <property type="evidence" value="ECO:0007669"/>
    <property type="project" value="UniProtKB-KW"/>
</dbReference>
<evidence type="ECO:0000256" key="9">
    <source>
        <dbReference type="SAM" id="Phobius"/>
    </source>
</evidence>
<keyword evidence="6 7" id="KW-0067">ATP-binding</keyword>
<dbReference type="FunFam" id="1.10.510.10:FF:000021">
    <property type="entry name" value="Serine/threonine protein kinase"/>
    <property type="match status" value="1"/>
</dbReference>
<evidence type="ECO:0000259" key="10">
    <source>
        <dbReference type="PROSITE" id="PS50011"/>
    </source>
</evidence>
<dbReference type="EMBL" id="CP042467">
    <property type="protein sequence ID" value="QED29084.1"/>
    <property type="molecule type" value="Genomic_DNA"/>
</dbReference>
<proteinExistence type="predicted"/>
<keyword evidence="5 11" id="KW-0418">Kinase</keyword>
<evidence type="ECO:0000256" key="5">
    <source>
        <dbReference type="ARBA" id="ARBA00022777"/>
    </source>
</evidence>
<dbReference type="AlphaFoldDB" id="A0A5B8XU99"/>
<keyword evidence="9" id="KW-0812">Transmembrane</keyword>
<dbReference type="PROSITE" id="PS00107">
    <property type="entry name" value="PROTEIN_KINASE_ATP"/>
    <property type="match status" value="1"/>
</dbReference>
<dbReference type="OrthoDB" id="9801841at2"/>
<dbReference type="EC" id="2.7.11.1" evidence="1"/>
<dbReference type="PANTHER" id="PTHR43289">
    <property type="entry name" value="MITOGEN-ACTIVATED PROTEIN KINASE KINASE KINASE 20-RELATED"/>
    <property type="match status" value="1"/>
</dbReference>